<proteinExistence type="predicted"/>
<dbReference type="AlphaFoldDB" id="A0A0E9X7J5"/>
<dbReference type="EMBL" id="GBXM01009993">
    <property type="protein sequence ID" value="JAH98584.1"/>
    <property type="molecule type" value="Transcribed_RNA"/>
</dbReference>
<organism evidence="1">
    <name type="scientific">Anguilla anguilla</name>
    <name type="common">European freshwater eel</name>
    <name type="synonym">Muraena anguilla</name>
    <dbReference type="NCBI Taxonomy" id="7936"/>
    <lineage>
        <taxon>Eukaryota</taxon>
        <taxon>Metazoa</taxon>
        <taxon>Chordata</taxon>
        <taxon>Craniata</taxon>
        <taxon>Vertebrata</taxon>
        <taxon>Euteleostomi</taxon>
        <taxon>Actinopterygii</taxon>
        <taxon>Neopterygii</taxon>
        <taxon>Teleostei</taxon>
        <taxon>Anguilliformes</taxon>
        <taxon>Anguillidae</taxon>
        <taxon>Anguilla</taxon>
    </lineage>
</organism>
<sequence>MLQENGGSCFSATFWVLFGLPRYNPVNLT</sequence>
<name>A0A0E9X7J5_ANGAN</name>
<reference evidence="1" key="2">
    <citation type="journal article" date="2015" name="Fish Shellfish Immunol.">
        <title>Early steps in the European eel (Anguilla anguilla)-Vibrio vulnificus interaction in the gills: Role of the RtxA13 toxin.</title>
        <authorList>
            <person name="Callol A."/>
            <person name="Pajuelo D."/>
            <person name="Ebbesson L."/>
            <person name="Teles M."/>
            <person name="MacKenzie S."/>
            <person name="Amaro C."/>
        </authorList>
    </citation>
    <scope>NUCLEOTIDE SEQUENCE</scope>
</reference>
<accession>A0A0E9X7J5</accession>
<reference evidence="1" key="1">
    <citation type="submission" date="2014-11" db="EMBL/GenBank/DDBJ databases">
        <authorList>
            <person name="Amaro Gonzalez C."/>
        </authorList>
    </citation>
    <scope>NUCLEOTIDE SEQUENCE</scope>
</reference>
<protein>
    <submittedName>
        <fullName evidence="1">Uncharacterized protein</fullName>
    </submittedName>
</protein>
<evidence type="ECO:0000313" key="1">
    <source>
        <dbReference type="EMBL" id="JAH98584.1"/>
    </source>
</evidence>